<dbReference type="InterPro" id="IPR024455">
    <property type="entry name" value="Phage_capsid"/>
</dbReference>
<dbReference type="RefSeq" id="WP_107255477.1">
    <property type="nucleotide sequence ID" value="NZ_PYOC01000012.1"/>
</dbReference>
<organism evidence="3 4">
    <name type="scientific">Photobacterium indicum</name>
    <dbReference type="NCBI Taxonomy" id="81447"/>
    <lineage>
        <taxon>Bacteria</taxon>
        <taxon>Pseudomonadati</taxon>
        <taxon>Pseudomonadota</taxon>
        <taxon>Gammaproteobacteria</taxon>
        <taxon>Vibrionales</taxon>
        <taxon>Vibrionaceae</taxon>
        <taxon>Photobacterium</taxon>
    </lineage>
</organism>
<evidence type="ECO:0000256" key="1">
    <source>
        <dbReference type="ARBA" id="ARBA00004328"/>
    </source>
</evidence>
<dbReference type="Proteomes" id="UP000241803">
    <property type="component" value="Unassembled WGS sequence"/>
</dbReference>
<accession>A0A2T3L3C6</accession>
<gene>
    <name evidence="3" type="ORF">C9J47_22315</name>
</gene>
<evidence type="ECO:0000313" key="3">
    <source>
        <dbReference type="EMBL" id="PSV43605.1"/>
    </source>
</evidence>
<dbReference type="AlphaFoldDB" id="A0A2T3L3C6"/>
<dbReference type="EMBL" id="PYOC01000012">
    <property type="protein sequence ID" value="PSV43605.1"/>
    <property type="molecule type" value="Genomic_DNA"/>
</dbReference>
<protein>
    <submittedName>
        <fullName evidence="3">Phage major capsid protein</fullName>
    </submittedName>
</protein>
<feature type="domain" description="Phage capsid-like C-terminal" evidence="2">
    <location>
        <begin position="37"/>
        <end position="293"/>
    </location>
</feature>
<name>A0A2T3L3C6_9GAMM</name>
<sequence length="360" mass="39465">MYKYPVKYDSEFRSWLSGGNRPSLRTYDGRLPLASAGYPLPSKLNDRIVSKLFSHGGLLGSGLINIINDDMGSGDYHTPIDTNGREKKGVKVARDGAIPDADQITFDDVKTEAAKYTSGFYIVSNELISDSPLFNEYLDSVMRGRVSDAINEDLSAILRASVTQSTAVAKTGVTLEKVIGLKYATKKAYRSRDESRFVMNSDTLKSIIDGVTTESDLKKWVERRGSETFIDGTLVHIDESMPDTDAVPGTGETIVPVLFADLSFLSFRKIPYVSIVRLTEILAENDQTKIAAITMGDAYFPVKDAGVGLPITKAAYSVEPVAQVIADDAEIITDEQIQELTVEEKPAAKKRAPRKSKTTK</sequence>
<evidence type="ECO:0000259" key="2">
    <source>
        <dbReference type="Pfam" id="PF05065"/>
    </source>
</evidence>
<proteinExistence type="predicted"/>
<comment type="caution">
    <text evidence="3">The sequence shown here is derived from an EMBL/GenBank/DDBJ whole genome shotgun (WGS) entry which is preliminary data.</text>
</comment>
<evidence type="ECO:0000313" key="4">
    <source>
        <dbReference type="Proteomes" id="UP000241803"/>
    </source>
</evidence>
<dbReference type="Pfam" id="PF05065">
    <property type="entry name" value="Phage_capsid"/>
    <property type="match status" value="1"/>
</dbReference>
<dbReference type="InterPro" id="IPR054612">
    <property type="entry name" value="Phage_capsid-like_C"/>
</dbReference>
<keyword evidence="4" id="KW-1185">Reference proteome</keyword>
<comment type="subcellular location">
    <subcellularLocation>
        <location evidence="1">Virion</location>
    </subcellularLocation>
</comment>
<dbReference type="SUPFAM" id="SSF56563">
    <property type="entry name" value="Major capsid protein gp5"/>
    <property type="match status" value="1"/>
</dbReference>
<dbReference type="NCBIfam" id="TIGR01554">
    <property type="entry name" value="major_cap_HK97"/>
    <property type="match status" value="1"/>
</dbReference>
<reference evidence="3 4" key="1">
    <citation type="submission" date="2018-03" db="EMBL/GenBank/DDBJ databases">
        <title>Whole genome sequencing of Histamine producing bacteria.</title>
        <authorList>
            <person name="Butler K."/>
        </authorList>
    </citation>
    <scope>NUCLEOTIDE SEQUENCE [LARGE SCALE GENOMIC DNA]</scope>
    <source>
        <strain evidence="3 4">ATCC 19614</strain>
    </source>
</reference>